<dbReference type="PANTHER" id="PTHR10188:SF8">
    <property type="entry name" value="THREONINE ASPARTASE 1"/>
    <property type="match status" value="1"/>
</dbReference>
<dbReference type="SUPFAM" id="SSF56235">
    <property type="entry name" value="N-terminal nucleophile aminohydrolases (Ntn hydrolases)"/>
    <property type="match status" value="1"/>
</dbReference>
<dbReference type="Pfam" id="PF01112">
    <property type="entry name" value="Asparaginase_2"/>
    <property type="match status" value="2"/>
</dbReference>
<proteinExistence type="predicted"/>
<evidence type="ECO:0000256" key="3">
    <source>
        <dbReference type="SAM" id="MobiDB-lite"/>
    </source>
</evidence>
<dbReference type="CDD" id="cd04514">
    <property type="entry name" value="Taspase1_like"/>
    <property type="match status" value="1"/>
</dbReference>
<dbReference type="InterPro" id="IPR037464">
    <property type="entry name" value="Taspase1"/>
</dbReference>
<evidence type="ECO:0000313" key="5">
    <source>
        <dbReference type="Proteomes" id="UP000039046"/>
    </source>
</evidence>
<dbReference type="STRING" id="1531966.A0A0A1TQE6"/>
<dbReference type="InterPro" id="IPR000246">
    <property type="entry name" value="Peptidase_T2"/>
</dbReference>
<dbReference type="Gene3D" id="3.60.20.30">
    <property type="entry name" value="(Glycosyl)asparaginase"/>
    <property type="match status" value="1"/>
</dbReference>
<gene>
    <name evidence="4" type="ORF">VHEMI09502</name>
</gene>
<dbReference type="EMBL" id="CDHN01000006">
    <property type="protein sequence ID" value="CEJ93943.1"/>
    <property type="molecule type" value="Genomic_DNA"/>
</dbReference>
<name>A0A0A1TQE6_9HYPO</name>
<evidence type="ECO:0000256" key="2">
    <source>
        <dbReference type="PIRSR" id="PIRSR600246-3"/>
    </source>
</evidence>
<dbReference type="InterPro" id="IPR029055">
    <property type="entry name" value="Ntn_hydrolases_N"/>
</dbReference>
<dbReference type="AlphaFoldDB" id="A0A0A1TQE6"/>
<feature type="site" description="Cleavage; by autolysis" evidence="2">
    <location>
        <begin position="390"/>
        <end position="391"/>
    </location>
</feature>
<dbReference type="Proteomes" id="UP000039046">
    <property type="component" value="Unassembled WGS sequence"/>
</dbReference>
<evidence type="ECO:0000256" key="1">
    <source>
        <dbReference type="PIRSR" id="PIRSR600246-1"/>
    </source>
</evidence>
<dbReference type="GO" id="GO:0051604">
    <property type="term" value="P:protein maturation"/>
    <property type="evidence" value="ECO:0007669"/>
    <property type="project" value="TreeGrafter"/>
</dbReference>
<protein>
    <submittedName>
        <fullName evidence="4">Putative Asparaginase family protein</fullName>
    </submittedName>
</protein>
<organism evidence="4 5">
    <name type="scientific">[Torrubiella] hemipterigena</name>
    <dbReference type="NCBI Taxonomy" id="1531966"/>
    <lineage>
        <taxon>Eukaryota</taxon>
        <taxon>Fungi</taxon>
        <taxon>Dikarya</taxon>
        <taxon>Ascomycota</taxon>
        <taxon>Pezizomycotina</taxon>
        <taxon>Sordariomycetes</taxon>
        <taxon>Hypocreomycetidae</taxon>
        <taxon>Hypocreales</taxon>
        <taxon>Clavicipitaceae</taxon>
        <taxon>Clavicipitaceae incertae sedis</taxon>
        <taxon>'Torrubiella' clade</taxon>
    </lineage>
</organism>
<evidence type="ECO:0000313" key="4">
    <source>
        <dbReference type="EMBL" id="CEJ93943.1"/>
    </source>
</evidence>
<feature type="active site" description="Nucleophile" evidence="1">
    <location>
        <position position="391"/>
    </location>
</feature>
<dbReference type="MEROPS" id="T02.004"/>
<feature type="region of interest" description="Disordered" evidence="3">
    <location>
        <begin position="225"/>
        <end position="257"/>
    </location>
</feature>
<accession>A0A0A1TQE6</accession>
<dbReference type="GO" id="GO:0005737">
    <property type="term" value="C:cytoplasm"/>
    <property type="evidence" value="ECO:0007669"/>
    <property type="project" value="TreeGrafter"/>
</dbReference>
<dbReference type="GO" id="GO:0004298">
    <property type="term" value="F:threonine-type endopeptidase activity"/>
    <property type="evidence" value="ECO:0007669"/>
    <property type="project" value="InterPro"/>
</dbReference>
<dbReference type="OrthoDB" id="77601at2759"/>
<feature type="region of interest" description="Disordered" evidence="3">
    <location>
        <begin position="1"/>
        <end position="26"/>
    </location>
</feature>
<dbReference type="FunFam" id="3.60.20.30:FF:000007">
    <property type="entry name" value="Similar to threonine aspartase"/>
    <property type="match status" value="1"/>
</dbReference>
<sequence>MTEDIRGGSSSPELASIRGASDSCEDASPLMDHARPCIPAIFVHAGAGFHSQQNEHVHLKACVSAAEMGMKFLKSGATATEAVEAALKVLEDEEITNAGYGSNLSIDGTVECDATIVDHFGRSGACGAVPSTLFTVANTENQRLTEFHDIDIKNPISLAKLILDKSSQPLSLRRVPPNILVSNGARAFAEEHGIPLYPNEALISKSSRNRFLRWREDLLLAQEKEKAGHATGASSSPQNCTPCDYRTSPPAESRTRFSRDHAAAVLTGTWNEGQTDSPLPGTPAETCDTAPGYLSFKGASLYSLGRSKDEARIDSLRADTRAMQEHSLRQRRKISPVKSYAEVANRVDQDSPTRSRKRQLDRKADTNQVEGIETKKRLMKSPENHDRITDTIGAIAIDSNGLIAAGSSSGGIGMKHRGRLGPAALVGVGTAVVPEAKGDRDFLTVATVTSGTGEHMATTTASQRCAERLYHGIRLGRDGKLVNEDDEDAIMQSFILDDFMEHKGVQNCPSVGAIGVMAVKKCRGGIYFYFAHNTDSFALASMGGYEKAPRCVMSRLNSTSGIATGARKLKLN</sequence>
<dbReference type="PANTHER" id="PTHR10188">
    <property type="entry name" value="L-ASPARAGINASE"/>
    <property type="match status" value="1"/>
</dbReference>
<reference evidence="4 5" key="1">
    <citation type="journal article" date="2015" name="Genome Announc.">
        <title>Draft Genome Sequence and Gene Annotation of the Entomopathogenic Fungus Verticillium hemipterigenum.</title>
        <authorList>
            <person name="Horn F."/>
            <person name="Habel A."/>
            <person name="Scharf D.H."/>
            <person name="Dworschak J."/>
            <person name="Brakhage A.A."/>
            <person name="Guthke R."/>
            <person name="Hertweck C."/>
            <person name="Linde J."/>
        </authorList>
    </citation>
    <scope>NUCLEOTIDE SEQUENCE [LARGE SCALE GENOMIC DNA]</scope>
</reference>
<feature type="region of interest" description="Disordered" evidence="3">
    <location>
        <begin position="322"/>
        <end position="373"/>
    </location>
</feature>
<feature type="compositionally biased region" description="Polar residues" evidence="3">
    <location>
        <begin position="232"/>
        <end position="241"/>
    </location>
</feature>
<keyword evidence="5" id="KW-1185">Reference proteome</keyword>